<organism evidence="7 8">
    <name type="scientific">Streptococcus oralis</name>
    <dbReference type="NCBI Taxonomy" id="1303"/>
    <lineage>
        <taxon>Bacteria</taxon>
        <taxon>Bacillati</taxon>
        <taxon>Bacillota</taxon>
        <taxon>Bacilli</taxon>
        <taxon>Lactobacillales</taxon>
        <taxon>Streptococcaceae</taxon>
        <taxon>Streptococcus</taxon>
    </lineage>
</organism>
<name>A0A3R9LMJ4_STROR</name>
<feature type="transmembrane region" description="Helical" evidence="6">
    <location>
        <begin position="371"/>
        <end position="391"/>
    </location>
</feature>
<keyword evidence="3 6" id="KW-0812">Transmembrane</keyword>
<dbReference type="PANTHER" id="PTHR23513">
    <property type="entry name" value="INTEGRAL MEMBRANE EFFLUX PROTEIN-RELATED"/>
    <property type="match status" value="1"/>
</dbReference>
<dbReference type="InterPro" id="IPR011701">
    <property type="entry name" value="MFS"/>
</dbReference>
<proteinExistence type="predicted"/>
<dbReference type="Pfam" id="PF07690">
    <property type="entry name" value="MFS_1"/>
    <property type="match status" value="1"/>
</dbReference>
<feature type="transmembrane region" description="Helical" evidence="6">
    <location>
        <begin position="305"/>
        <end position="322"/>
    </location>
</feature>
<dbReference type="RefSeq" id="WP_109289497.1">
    <property type="nucleotide sequence ID" value="NZ_JAKUWY010000001.1"/>
</dbReference>
<evidence type="ECO:0000256" key="1">
    <source>
        <dbReference type="ARBA" id="ARBA00004651"/>
    </source>
</evidence>
<feature type="transmembrane region" description="Helical" evidence="6">
    <location>
        <begin position="252"/>
        <end position="274"/>
    </location>
</feature>
<dbReference type="GO" id="GO:0005886">
    <property type="term" value="C:plasma membrane"/>
    <property type="evidence" value="ECO:0007669"/>
    <property type="project" value="UniProtKB-SubCell"/>
</dbReference>
<dbReference type="Proteomes" id="UP000267979">
    <property type="component" value="Unassembled WGS sequence"/>
</dbReference>
<dbReference type="InterPro" id="IPR036259">
    <property type="entry name" value="MFS_trans_sf"/>
</dbReference>
<comment type="caution">
    <text evidence="7">The sequence shown here is derived from an EMBL/GenBank/DDBJ whole genome shotgun (WGS) entry which is preliminary data.</text>
</comment>
<dbReference type="PANTHER" id="PTHR23513:SF19">
    <property type="entry name" value="MAJOR FACILITATOR SUPERFAMILY (MFS) PROFILE DOMAIN-CONTAINING PROTEIN"/>
    <property type="match status" value="1"/>
</dbReference>
<evidence type="ECO:0000313" key="8">
    <source>
        <dbReference type="Proteomes" id="UP000267979"/>
    </source>
</evidence>
<dbReference type="CDD" id="cd06173">
    <property type="entry name" value="MFS_MefA_like"/>
    <property type="match status" value="1"/>
</dbReference>
<comment type="subcellular location">
    <subcellularLocation>
        <location evidence="1">Cell membrane</location>
        <topology evidence="1">Multi-pass membrane protein</topology>
    </subcellularLocation>
</comment>
<dbReference type="GO" id="GO:0022857">
    <property type="term" value="F:transmembrane transporter activity"/>
    <property type="evidence" value="ECO:0007669"/>
    <property type="project" value="InterPro"/>
</dbReference>
<keyword evidence="5 6" id="KW-0472">Membrane</keyword>
<feature type="transmembrane region" description="Helical" evidence="6">
    <location>
        <begin position="343"/>
        <end position="365"/>
    </location>
</feature>
<dbReference type="SUPFAM" id="SSF103473">
    <property type="entry name" value="MFS general substrate transporter"/>
    <property type="match status" value="1"/>
</dbReference>
<gene>
    <name evidence="7" type="ORF">D8844_05295</name>
</gene>
<feature type="transmembrane region" description="Helical" evidence="6">
    <location>
        <begin position="228"/>
        <end position="246"/>
    </location>
</feature>
<keyword evidence="2" id="KW-1003">Cell membrane</keyword>
<feature type="transmembrane region" description="Helical" evidence="6">
    <location>
        <begin position="20"/>
        <end position="40"/>
    </location>
</feature>
<evidence type="ECO:0000256" key="2">
    <source>
        <dbReference type="ARBA" id="ARBA00022475"/>
    </source>
</evidence>
<feature type="transmembrane region" description="Helical" evidence="6">
    <location>
        <begin position="52"/>
        <end position="71"/>
    </location>
</feature>
<dbReference type="EMBL" id="RMVK01000004">
    <property type="protein sequence ID" value="RSK17457.1"/>
    <property type="molecule type" value="Genomic_DNA"/>
</dbReference>
<protein>
    <submittedName>
        <fullName evidence="7">Enterobactin exporter EntS</fullName>
    </submittedName>
</protein>
<evidence type="ECO:0000256" key="6">
    <source>
        <dbReference type="SAM" id="Phobius"/>
    </source>
</evidence>
<feature type="transmembrane region" description="Helical" evidence="6">
    <location>
        <begin position="281"/>
        <end position="299"/>
    </location>
</feature>
<evidence type="ECO:0000313" key="7">
    <source>
        <dbReference type="EMBL" id="RSK17457.1"/>
    </source>
</evidence>
<feature type="transmembrane region" description="Helical" evidence="6">
    <location>
        <begin position="166"/>
        <end position="183"/>
    </location>
</feature>
<dbReference type="AlphaFoldDB" id="A0A3R9LMJ4"/>
<sequence>MRTEIKSNKLSKSFLKFLTAQVFIILAGILLDMVLILFVYQMSQSLFDTSMILVVGSISRILGSILLSNIFDKISAKWIMLGALIAKVFIIILLICTYRYIYIVLISKFLLSLLDSAISPAQGVLLADIIKEDRIRLNGIFYTVIQVFQTATWTFGIPFVLFLNPFAAFCVIILMITISLWLLKKIDTKDRVQTNLLPYFERLKQGWYDLFHITELWNITIMDTCESIANVIWTQTFLLFFTTSFLNLSEEWWGFQGAAYFVGSIVGGIISIRYSKYISQFGGKVIFFSSLVVAIFTGIYAFNKVAFLALVINFFIGIPYQIRDLVQQSLIQEKSPTYSIGRVFSLRQLILTITSSGSLAIFSYLSSRIGIQAVYLIATIIYAIVTIWILLNRKIIKFKIEEQ</sequence>
<evidence type="ECO:0000256" key="3">
    <source>
        <dbReference type="ARBA" id="ARBA00022692"/>
    </source>
</evidence>
<dbReference type="Gene3D" id="1.20.1250.20">
    <property type="entry name" value="MFS general substrate transporter like domains"/>
    <property type="match status" value="1"/>
</dbReference>
<feature type="transmembrane region" description="Helical" evidence="6">
    <location>
        <begin position="78"/>
        <end position="103"/>
    </location>
</feature>
<evidence type="ECO:0000256" key="5">
    <source>
        <dbReference type="ARBA" id="ARBA00023136"/>
    </source>
</evidence>
<accession>A0A3R9LMJ4</accession>
<keyword evidence="4 6" id="KW-1133">Transmembrane helix</keyword>
<evidence type="ECO:0000256" key="4">
    <source>
        <dbReference type="ARBA" id="ARBA00022989"/>
    </source>
</evidence>
<reference evidence="7 8" key="1">
    <citation type="submission" date="2018-11" db="EMBL/GenBank/DDBJ databases">
        <title>Species Designations Belie Phenotypic and Genotypic Heterogeneity in Oral Streptococci.</title>
        <authorList>
            <person name="Velsko I."/>
        </authorList>
    </citation>
    <scope>NUCLEOTIDE SEQUENCE [LARGE SCALE GENOMIC DNA]</scope>
    <source>
        <strain evidence="7 8">BCC52</strain>
    </source>
</reference>